<reference evidence="1" key="1">
    <citation type="submission" date="2019-11" db="EMBL/GenBank/DDBJ databases">
        <authorList>
            <person name="Feng L."/>
        </authorList>
    </citation>
    <scope>NUCLEOTIDE SEQUENCE</scope>
    <source>
        <strain evidence="1">BovatusLFYP28</strain>
    </source>
</reference>
<proteinExistence type="predicted"/>
<dbReference type="EMBL" id="CACRTD010000041">
    <property type="protein sequence ID" value="VYT36312.1"/>
    <property type="molecule type" value="Genomic_DNA"/>
</dbReference>
<gene>
    <name evidence="1" type="ORF">BOLFYP28_02751</name>
</gene>
<dbReference type="AlphaFoldDB" id="A0A6N2W5P3"/>
<organism evidence="1">
    <name type="scientific">Bacteroides ovatus</name>
    <dbReference type="NCBI Taxonomy" id="28116"/>
    <lineage>
        <taxon>Bacteria</taxon>
        <taxon>Pseudomonadati</taxon>
        <taxon>Bacteroidota</taxon>
        <taxon>Bacteroidia</taxon>
        <taxon>Bacteroidales</taxon>
        <taxon>Bacteroidaceae</taxon>
        <taxon>Bacteroides</taxon>
    </lineage>
</organism>
<sequence>MPGVPRKSLPDALGAYRGGKPCLHVAATARPAKAETGTRQATAVKIRREKNRTITVLHPKSWTLLGCFL</sequence>
<evidence type="ECO:0000313" key="1">
    <source>
        <dbReference type="EMBL" id="VYT36312.1"/>
    </source>
</evidence>
<accession>A0A6N2W5P3</accession>
<protein>
    <submittedName>
        <fullName evidence="1">Uncharacterized protein</fullName>
    </submittedName>
</protein>
<name>A0A6N2W5P3_BACOV</name>